<dbReference type="AlphaFoldDB" id="A0A411EBB8"/>
<evidence type="ECO:0000256" key="1">
    <source>
        <dbReference type="SAM" id="Phobius"/>
    </source>
</evidence>
<evidence type="ECO:0000313" key="3">
    <source>
        <dbReference type="Proteomes" id="UP000290889"/>
    </source>
</evidence>
<keyword evidence="1" id="KW-0472">Membrane</keyword>
<keyword evidence="3" id="KW-1185">Reference proteome</keyword>
<dbReference type="EMBL" id="CP035544">
    <property type="protein sequence ID" value="QBA64817.1"/>
    <property type="molecule type" value="Genomic_DNA"/>
</dbReference>
<feature type="transmembrane region" description="Helical" evidence="1">
    <location>
        <begin position="32"/>
        <end position="53"/>
    </location>
</feature>
<dbReference type="KEGG" id="mur:EQY75_09935"/>
<proteinExistence type="predicted"/>
<dbReference type="RefSeq" id="WP_129605485.1">
    <property type="nucleotide sequence ID" value="NZ_CP035544.1"/>
</dbReference>
<protein>
    <submittedName>
        <fullName evidence="2">Uncharacterized protein</fullName>
    </submittedName>
</protein>
<sequence length="63" mass="7244">MKVGKYIIVMAVAMTLYVVVSLILEGEVTEAILFREVGEGFIFGILYGVYLIIRNRFRKKERS</sequence>
<organism evidence="2 3">
    <name type="scientific">Muriicola soli</name>
    <dbReference type="NCBI Taxonomy" id="2507538"/>
    <lineage>
        <taxon>Bacteria</taxon>
        <taxon>Pseudomonadati</taxon>
        <taxon>Bacteroidota</taxon>
        <taxon>Flavobacteriia</taxon>
        <taxon>Flavobacteriales</taxon>
        <taxon>Flavobacteriaceae</taxon>
        <taxon>Muriicola</taxon>
    </lineage>
</organism>
<accession>A0A411EBB8</accession>
<dbReference type="OrthoDB" id="1179734at2"/>
<dbReference type="Proteomes" id="UP000290889">
    <property type="component" value="Chromosome"/>
</dbReference>
<reference evidence="2 3" key="1">
    <citation type="submission" date="2019-01" db="EMBL/GenBank/DDBJ databases">
        <title>Muriicola soli sp. nov., isolated from soil.</title>
        <authorList>
            <person name="Kang H.J."/>
            <person name="Kim S.B."/>
        </authorList>
    </citation>
    <scope>NUCLEOTIDE SEQUENCE [LARGE SCALE GENOMIC DNA]</scope>
    <source>
        <strain evidence="2 3">MMS17-SY002</strain>
    </source>
</reference>
<gene>
    <name evidence="2" type="ORF">EQY75_09935</name>
</gene>
<keyword evidence="1" id="KW-1133">Transmembrane helix</keyword>
<keyword evidence="1" id="KW-0812">Transmembrane</keyword>
<feature type="transmembrane region" description="Helical" evidence="1">
    <location>
        <begin position="7"/>
        <end position="26"/>
    </location>
</feature>
<evidence type="ECO:0000313" key="2">
    <source>
        <dbReference type="EMBL" id="QBA64817.1"/>
    </source>
</evidence>
<name>A0A411EBB8_9FLAO</name>